<evidence type="ECO:0000313" key="1">
    <source>
        <dbReference type="EMBL" id="NEX60992.1"/>
    </source>
</evidence>
<dbReference type="SUPFAM" id="SSF52833">
    <property type="entry name" value="Thioredoxin-like"/>
    <property type="match status" value="1"/>
</dbReference>
<proteinExistence type="predicted"/>
<keyword evidence="2" id="KW-1185">Reference proteome</keyword>
<organism evidence="1 2">
    <name type="scientific">Noviherbaspirillum galbum</name>
    <dbReference type="NCBI Taxonomy" id="2709383"/>
    <lineage>
        <taxon>Bacteria</taxon>
        <taxon>Pseudomonadati</taxon>
        <taxon>Pseudomonadota</taxon>
        <taxon>Betaproteobacteria</taxon>
        <taxon>Burkholderiales</taxon>
        <taxon>Oxalobacteraceae</taxon>
        <taxon>Noviherbaspirillum</taxon>
    </lineage>
</organism>
<dbReference type="PANTHER" id="PTHR36057:SF1">
    <property type="entry name" value="LIPOPROTEIN LIPID ATTACHMENT SITE-LIKE PROTEIN, PUTATIVE (DUF1223)-RELATED"/>
    <property type="match status" value="1"/>
</dbReference>
<dbReference type="EMBL" id="JAAIVB010000025">
    <property type="protein sequence ID" value="NEX60992.1"/>
    <property type="molecule type" value="Genomic_DNA"/>
</dbReference>
<accession>A0A6B3SRE2</accession>
<sequence length="260" mass="28428">MNPLAPIISGIAFCLGAPSFASESCEVNSGPATAALIELYTSEGCSSCPPADRELGKLQRSFAADPLVIPIALHVSYWDYIGWKDRFAQTIFDERQRQLAAFEHNRLVYTPEFFVNGKELRHWGRELSDAIRRINAKPAQASIRLKWAEASGNAVRLDAIANARNPGADQSLFLAVSESKLVSNVLRGENSNTTLMHDATVRMWLGPVKLAGGNARMHQDLRLPADWNRANLRAVAFVQNNVDGTIDQAVSIGPCDPGKS</sequence>
<protein>
    <submittedName>
        <fullName evidence="1">DUF1223 domain-containing protein</fullName>
    </submittedName>
</protein>
<evidence type="ECO:0000313" key="2">
    <source>
        <dbReference type="Proteomes" id="UP000482155"/>
    </source>
</evidence>
<reference evidence="1 2" key="1">
    <citation type="submission" date="2020-02" db="EMBL/GenBank/DDBJ databases">
        <authorList>
            <person name="Kim M.K."/>
        </authorList>
    </citation>
    <scope>NUCLEOTIDE SEQUENCE [LARGE SCALE GENOMIC DNA]</scope>
    <source>
        <strain evidence="1 2">17J57-3</strain>
    </source>
</reference>
<dbReference type="Proteomes" id="UP000482155">
    <property type="component" value="Unassembled WGS sequence"/>
</dbReference>
<dbReference type="PANTHER" id="PTHR36057">
    <property type="match status" value="1"/>
</dbReference>
<gene>
    <name evidence="1" type="ORF">G3574_07880</name>
</gene>
<dbReference type="InterPro" id="IPR036249">
    <property type="entry name" value="Thioredoxin-like_sf"/>
</dbReference>
<dbReference type="InterPro" id="IPR010634">
    <property type="entry name" value="DUF1223"/>
</dbReference>
<dbReference type="RefSeq" id="WP_163961768.1">
    <property type="nucleotide sequence ID" value="NZ_JAAIVB010000025.1"/>
</dbReference>
<dbReference type="Pfam" id="PF06764">
    <property type="entry name" value="DUF1223"/>
    <property type="match status" value="1"/>
</dbReference>
<comment type="caution">
    <text evidence="1">The sequence shown here is derived from an EMBL/GenBank/DDBJ whole genome shotgun (WGS) entry which is preliminary data.</text>
</comment>
<name>A0A6B3SRE2_9BURK</name>
<dbReference type="AlphaFoldDB" id="A0A6B3SRE2"/>